<protein>
    <recommendedName>
        <fullName evidence="1">YdhG-like domain-containing protein</fullName>
    </recommendedName>
</protein>
<dbReference type="Proteomes" id="UP000199306">
    <property type="component" value="Unassembled WGS sequence"/>
</dbReference>
<evidence type="ECO:0000259" key="1">
    <source>
        <dbReference type="Pfam" id="PF08818"/>
    </source>
</evidence>
<name>A0A1I5MTT5_9BACT</name>
<organism evidence="2 3">
    <name type="scientific">Pseudarcicella hirudinis</name>
    <dbReference type="NCBI Taxonomy" id="1079859"/>
    <lineage>
        <taxon>Bacteria</taxon>
        <taxon>Pseudomonadati</taxon>
        <taxon>Bacteroidota</taxon>
        <taxon>Cytophagia</taxon>
        <taxon>Cytophagales</taxon>
        <taxon>Flectobacillaceae</taxon>
        <taxon>Pseudarcicella</taxon>
    </lineage>
</organism>
<sequence length="120" mass="13949">MSNTDKVNEYLDKLDHPLKEEMKAVRDILINANEKLAEHIKWGAPSFYLNKEDMATFNPQAKKYVHIVFHKGALLHDDSGLLQGDHADRRMVKLHNMEEIEANKEVLEKVVNEWVVLNDK</sequence>
<dbReference type="RefSeq" id="WP_218159136.1">
    <property type="nucleotide sequence ID" value="NZ_JBHLXN010000001.1"/>
</dbReference>
<evidence type="ECO:0000313" key="3">
    <source>
        <dbReference type="Proteomes" id="UP000199306"/>
    </source>
</evidence>
<accession>A0A1I5MTT5</accession>
<dbReference type="Gene3D" id="3.90.1150.200">
    <property type="match status" value="1"/>
</dbReference>
<feature type="domain" description="YdhG-like" evidence="1">
    <location>
        <begin position="19"/>
        <end position="115"/>
    </location>
</feature>
<evidence type="ECO:0000313" key="2">
    <source>
        <dbReference type="EMBL" id="SFP12421.1"/>
    </source>
</evidence>
<proteinExistence type="predicted"/>
<dbReference type="SUPFAM" id="SSF159888">
    <property type="entry name" value="YdhG-like"/>
    <property type="match status" value="1"/>
</dbReference>
<dbReference type="InterPro" id="IPR014922">
    <property type="entry name" value="YdhG-like"/>
</dbReference>
<keyword evidence="3" id="KW-1185">Reference proteome</keyword>
<gene>
    <name evidence="2" type="ORF">SAMN04515674_101426</name>
</gene>
<reference evidence="2 3" key="1">
    <citation type="submission" date="2016-10" db="EMBL/GenBank/DDBJ databases">
        <authorList>
            <person name="de Groot N.N."/>
        </authorList>
    </citation>
    <scope>NUCLEOTIDE SEQUENCE [LARGE SCALE GENOMIC DNA]</scope>
    <source>
        <strain evidence="3">E92,LMG 26720,CCM 7988</strain>
    </source>
</reference>
<dbReference type="Pfam" id="PF08818">
    <property type="entry name" value="DUF1801"/>
    <property type="match status" value="1"/>
</dbReference>
<dbReference type="EMBL" id="FOXH01000001">
    <property type="protein sequence ID" value="SFP12421.1"/>
    <property type="molecule type" value="Genomic_DNA"/>
</dbReference>
<dbReference type="AlphaFoldDB" id="A0A1I5MTT5"/>